<dbReference type="PANTHER" id="PTHR43566">
    <property type="entry name" value="CONSERVED PROTEIN"/>
    <property type="match status" value="1"/>
</dbReference>
<dbReference type="EMBL" id="WPAF01000004">
    <property type="protein sequence ID" value="KAF0134795.1"/>
    <property type="molecule type" value="Genomic_DNA"/>
</dbReference>
<accession>A0A833P0A1</accession>
<feature type="domain" description="AAA+ ATPase" evidence="1">
    <location>
        <begin position="36"/>
        <end position="159"/>
    </location>
</feature>
<evidence type="ECO:0000313" key="2">
    <source>
        <dbReference type="EMBL" id="KAF0134795.1"/>
    </source>
</evidence>
<gene>
    <name evidence="2" type="ORF">FD145_363</name>
</gene>
<organism evidence="2 3">
    <name type="scientific">Candidatus Saganbacteria bacterium</name>
    <dbReference type="NCBI Taxonomy" id="2575572"/>
    <lineage>
        <taxon>Bacteria</taxon>
        <taxon>Bacillati</taxon>
        <taxon>Saganbacteria</taxon>
    </lineage>
</organism>
<reference evidence="2 3" key="1">
    <citation type="submission" date="2019-12" db="EMBL/GenBank/DDBJ databases">
        <authorList>
            <person name="Wolfe R."/>
            <person name="Danczak R."/>
            <person name="Wilkins M."/>
        </authorList>
    </citation>
    <scope>NUCLEOTIDE SEQUENCE [LARGE SCALE GENOMIC DNA]</scope>
    <source>
        <strain evidence="2">X2_MaxBin.013</strain>
    </source>
</reference>
<dbReference type="InterPro" id="IPR003593">
    <property type="entry name" value="AAA+_ATPase"/>
</dbReference>
<dbReference type="AlphaFoldDB" id="A0A833P0A1"/>
<dbReference type="InterPro" id="IPR027417">
    <property type="entry name" value="P-loop_NTPase"/>
</dbReference>
<dbReference type="InterPro" id="IPR041682">
    <property type="entry name" value="AAA_14"/>
</dbReference>
<dbReference type="Pfam" id="PF13173">
    <property type="entry name" value="AAA_14"/>
    <property type="match status" value="1"/>
</dbReference>
<proteinExistence type="predicted"/>
<dbReference type="SMART" id="SM00382">
    <property type="entry name" value="AAA"/>
    <property type="match status" value="1"/>
</dbReference>
<evidence type="ECO:0000313" key="3">
    <source>
        <dbReference type="Proteomes" id="UP000488506"/>
    </source>
</evidence>
<comment type="caution">
    <text evidence="2">The sequence shown here is derived from an EMBL/GenBank/DDBJ whole genome shotgun (WGS) entry which is preliminary data.</text>
</comment>
<dbReference type="SUPFAM" id="SSF52540">
    <property type="entry name" value="P-loop containing nucleoside triphosphate hydrolases"/>
    <property type="match status" value="1"/>
</dbReference>
<protein>
    <submittedName>
        <fullName evidence="2">ATPase</fullName>
    </submittedName>
</protein>
<dbReference type="PANTHER" id="PTHR43566:SF1">
    <property type="entry name" value="AAA+ ATPASE DOMAIN-CONTAINING PROTEIN"/>
    <property type="match status" value="1"/>
</dbReference>
<evidence type="ECO:0000259" key="1">
    <source>
        <dbReference type="SMART" id="SM00382"/>
    </source>
</evidence>
<name>A0A833P0A1_UNCSA</name>
<dbReference type="Pfam" id="PF13635">
    <property type="entry name" value="DUF4143"/>
    <property type="match status" value="1"/>
</dbReference>
<dbReference type="InterPro" id="IPR025420">
    <property type="entry name" value="DUF4143"/>
</dbReference>
<sequence>MGSIKKKKELEAAGAILPKRAVERALKTEILPWLKRDEIIIITGARQTGKSVLLSQLIHYHLLPWTKNVHYFNLDIPGHFEFINNQDNLIALATKAGARSFVIIDEIQRLKEPGLFLKGIYDLHLPLKLIVSGSSSLEIKSKVHEALTGRKVIFHLVPFNIKELAGALFPKNSFNEIIKNKAVLNVVLDHYFTFGSYPAVAMAKGHKLKHALLKEIFHSYMEKDIKSFLKIENETAFRNLIKLLASQIGNLINKDELSNSLGIHKNTLDHYLWYLEETFILDFARPYYKNPRKELLKSPKVYFLDLGIRNFAVSSFGEFEFRPDKGAIFENFAYLGLKEKIDPLTPINFWRTKAGAEVDFVISSKLKPVPFEAKAVSLKNYKVGKSFRSFLRSYQPDKAYFLNLSLNGKRKIDGSEVAFLTPSEFIKIKQID</sequence>
<dbReference type="Proteomes" id="UP000488506">
    <property type="component" value="Unassembled WGS sequence"/>
</dbReference>